<gene>
    <name evidence="2" type="ORF">GCM10023335_54130</name>
</gene>
<evidence type="ECO:0000313" key="3">
    <source>
        <dbReference type="Proteomes" id="UP001501759"/>
    </source>
</evidence>
<keyword evidence="1" id="KW-0472">Membrane</keyword>
<evidence type="ECO:0000256" key="1">
    <source>
        <dbReference type="SAM" id="Phobius"/>
    </source>
</evidence>
<keyword evidence="1" id="KW-1133">Transmembrane helix</keyword>
<feature type="transmembrane region" description="Helical" evidence="1">
    <location>
        <begin position="173"/>
        <end position="195"/>
    </location>
</feature>
<keyword evidence="1" id="KW-0812">Transmembrane</keyword>
<dbReference type="RefSeq" id="WP_345654607.1">
    <property type="nucleotide sequence ID" value="NZ_BAABKB010000021.1"/>
</dbReference>
<evidence type="ECO:0000313" key="2">
    <source>
        <dbReference type="EMBL" id="GAA5022313.1"/>
    </source>
</evidence>
<organism evidence="2 3">
    <name type="scientific">Streptomyces siamensis</name>
    <dbReference type="NCBI Taxonomy" id="1274986"/>
    <lineage>
        <taxon>Bacteria</taxon>
        <taxon>Bacillati</taxon>
        <taxon>Actinomycetota</taxon>
        <taxon>Actinomycetes</taxon>
        <taxon>Kitasatosporales</taxon>
        <taxon>Streptomycetaceae</taxon>
        <taxon>Streptomyces</taxon>
    </lineage>
</organism>
<feature type="transmembrane region" description="Helical" evidence="1">
    <location>
        <begin position="127"/>
        <end position="153"/>
    </location>
</feature>
<comment type="caution">
    <text evidence="2">The sequence shown here is derived from an EMBL/GenBank/DDBJ whole genome shotgun (WGS) entry which is preliminary data.</text>
</comment>
<feature type="transmembrane region" description="Helical" evidence="1">
    <location>
        <begin position="84"/>
        <end position="106"/>
    </location>
</feature>
<name>A0ABP9J6M0_9ACTN</name>
<dbReference type="Proteomes" id="UP001501759">
    <property type="component" value="Unassembled WGS sequence"/>
</dbReference>
<feature type="transmembrane region" description="Helical" evidence="1">
    <location>
        <begin position="303"/>
        <end position="324"/>
    </location>
</feature>
<sequence length="329" mass="35019">MTAPVHHPASRSLGLPRMLLRLHRPALCIWVVLVLAVSALLLWLDGPLTDAAAEAWRQYHACGVTPRCSYNQAAILRYKDMENYSTFAVLAVPLVVAAWAGASLTGRELESGTATLAWTQGVSPARWLAVKLTVPAVAVAAGTGLLVLLHHLMWSASHGRIDTIKSWNDTPTFYANGPVLVALALVGLAAGALAGLAWRRSLAALATAVLAVSLVWAALYAVLPHLWPTVTSITGLDDGNGLAGDGITVGEGFLTSTGARHPMAVDCGPYAYDPECRTVYNKLHATGFYHEYHPISHYWPLQLTAAALVLAVAGALTVTAFRLLPARTR</sequence>
<proteinExistence type="predicted"/>
<evidence type="ECO:0008006" key="4">
    <source>
        <dbReference type="Google" id="ProtNLM"/>
    </source>
</evidence>
<keyword evidence="3" id="KW-1185">Reference proteome</keyword>
<feature type="transmembrane region" description="Helical" evidence="1">
    <location>
        <begin position="202"/>
        <end position="223"/>
    </location>
</feature>
<dbReference type="EMBL" id="BAABKB010000021">
    <property type="protein sequence ID" value="GAA5022313.1"/>
    <property type="molecule type" value="Genomic_DNA"/>
</dbReference>
<accession>A0ABP9J6M0</accession>
<feature type="transmembrane region" description="Helical" evidence="1">
    <location>
        <begin position="26"/>
        <end position="44"/>
    </location>
</feature>
<reference evidence="3" key="1">
    <citation type="journal article" date="2019" name="Int. J. Syst. Evol. Microbiol.">
        <title>The Global Catalogue of Microorganisms (GCM) 10K type strain sequencing project: providing services to taxonomists for standard genome sequencing and annotation.</title>
        <authorList>
            <consortium name="The Broad Institute Genomics Platform"/>
            <consortium name="The Broad Institute Genome Sequencing Center for Infectious Disease"/>
            <person name="Wu L."/>
            <person name="Ma J."/>
        </authorList>
    </citation>
    <scope>NUCLEOTIDE SEQUENCE [LARGE SCALE GENOMIC DNA]</scope>
    <source>
        <strain evidence="3">JCM 18409</strain>
    </source>
</reference>
<protein>
    <recommendedName>
        <fullName evidence="4">ABC transporter permease</fullName>
    </recommendedName>
</protein>